<evidence type="ECO:0000313" key="4">
    <source>
        <dbReference type="Proteomes" id="UP000295129"/>
    </source>
</evidence>
<feature type="region of interest" description="Disordered" evidence="1">
    <location>
        <begin position="128"/>
        <end position="147"/>
    </location>
</feature>
<keyword evidence="4" id="KW-1185">Reference proteome</keyword>
<organism evidence="3 4">
    <name type="scientific">Azoarcus indigens</name>
    <dbReference type="NCBI Taxonomy" id="29545"/>
    <lineage>
        <taxon>Bacteria</taxon>
        <taxon>Pseudomonadati</taxon>
        <taxon>Pseudomonadota</taxon>
        <taxon>Betaproteobacteria</taxon>
        <taxon>Rhodocyclales</taxon>
        <taxon>Zoogloeaceae</taxon>
        <taxon>Azoarcus</taxon>
    </lineage>
</organism>
<comment type="caution">
    <text evidence="3">The sequence shown here is derived from an EMBL/GenBank/DDBJ whole genome shotgun (WGS) entry which is preliminary data.</text>
</comment>
<dbReference type="Proteomes" id="UP000295129">
    <property type="component" value="Unassembled WGS sequence"/>
</dbReference>
<evidence type="ECO:0000313" key="3">
    <source>
        <dbReference type="EMBL" id="TDN56648.1"/>
    </source>
</evidence>
<reference evidence="3 4" key="1">
    <citation type="submission" date="2019-03" db="EMBL/GenBank/DDBJ databases">
        <title>Genomic Encyclopedia of Type Strains, Phase IV (KMG-IV): sequencing the most valuable type-strain genomes for metagenomic binning, comparative biology and taxonomic classification.</title>
        <authorList>
            <person name="Goeker M."/>
        </authorList>
    </citation>
    <scope>NUCLEOTIDE SEQUENCE [LARGE SCALE GENOMIC DNA]</scope>
    <source>
        <strain evidence="3 4">DSM 12121</strain>
    </source>
</reference>
<keyword evidence="2" id="KW-0812">Transmembrane</keyword>
<accession>A0A4R6EGF6</accession>
<dbReference type="RefSeq" id="WP_246034579.1">
    <property type="nucleotide sequence ID" value="NZ_SNVV01000001.1"/>
</dbReference>
<dbReference type="AlphaFoldDB" id="A0A4R6EGF6"/>
<feature type="transmembrane region" description="Helical" evidence="2">
    <location>
        <begin position="6"/>
        <end position="26"/>
    </location>
</feature>
<dbReference type="EMBL" id="SNVV01000001">
    <property type="protein sequence ID" value="TDN56648.1"/>
    <property type="molecule type" value="Genomic_DNA"/>
</dbReference>
<feature type="transmembrane region" description="Helical" evidence="2">
    <location>
        <begin position="95"/>
        <end position="119"/>
    </location>
</feature>
<keyword evidence="2" id="KW-1133">Transmembrane helix</keyword>
<sequence>MLRNCLLKYVPAPVLMVGLVVLAAALGTRYGLLENGVLPHECGATYGESIWSACGFKWALVQSFLQQRMGWASLALGVLAFVFSCRRAAWAGWLIGMAGLVLYSYDYAAVGALLSLLVLARGAEQDRQREDEAGDQPADRLQVGRLG</sequence>
<evidence type="ECO:0000256" key="1">
    <source>
        <dbReference type="SAM" id="MobiDB-lite"/>
    </source>
</evidence>
<feature type="transmembrane region" description="Helical" evidence="2">
    <location>
        <begin position="69"/>
        <end position="89"/>
    </location>
</feature>
<evidence type="ECO:0000256" key="2">
    <source>
        <dbReference type="SAM" id="Phobius"/>
    </source>
</evidence>
<protein>
    <submittedName>
        <fullName evidence="3">Uncharacterized protein</fullName>
    </submittedName>
</protein>
<keyword evidence="2" id="KW-0472">Membrane</keyword>
<gene>
    <name evidence="3" type="ORF">C7389_10127</name>
</gene>
<name>A0A4R6EGF6_9RHOO</name>
<proteinExistence type="predicted"/>